<feature type="compositionally biased region" description="Polar residues" evidence="1">
    <location>
        <begin position="351"/>
        <end position="361"/>
    </location>
</feature>
<dbReference type="Proteomes" id="UP000023152">
    <property type="component" value="Unassembled WGS sequence"/>
</dbReference>
<protein>
    <recommendedName>
        <fullName evidence="6">BEACH domain-containing protein</fullName>
    </recommendedName>
</protein>
<feature type="compositionally biased region" description="Low complexity" evidence="1">
    <location>
        <begin position="330"/>
        <end position="350"/>
    </location>
</feature>
<dbReference type="SUPFAM" id="SSF81837">
    <property type="entry name" value="BEACH domain"/>
    <property type="match status" value="1"/>
</dbReference>
<feature type="region of interest" description="Disordered" evidence="1">
    <location>
        <begin position="554"/>
        <end position="590"/>
    </location>
</feature>
<dbReference type="EMBL" id="ASPP01020499">
    <property type="protein sequence ID" value="ETO13615.1"/>
    <property type="molecule type" value="Genomic_DNA"/>
</dbReference>
<feature type="region of interest" description="Disordered" evidence="1">
    <location>
        <begin position="236"/>
        <end position="255"/>
    </location>
</feature>
<evidence type="ECO:0000259" key="3">
    <source>
        <dbReference type="PROSITE" id="PS51783"/>
    </source>
</evidence>
<dbReference type="InterPro" id="IPR036372">
    <property type="entry name" value="BEACH_dom_sf"/>
</dbReference>
<dbReference type="PANTHER" id="PTHR13743">
    <property type="entry name" value="BEIGE/BEACH-RELATED"/>
    <property type="match status" value="1"/>
</dbReference>
<name>X6MKK6_RETFI</name>
<dbReference type="Pfam" id="PF02138">
    <property type="entry name" value="Beach"/>
    <property type="match status" value="2"/>
</dbReference>
<comment type="caution">
    <text evidence="4">The sequence shown here is derived from an EMBL/GenBank/DDBJ whole genome shotgun (WGS) entry which is preliminary data.</text>
</comment>
<sequence length="713" mass="82567">MGSQALLERNGTEMDKFQMELFNLLHQASDKAIEYFMEVKSRQLNRFLIVLFIASLHKGHPLRVGVHNYSTNEMSSQQFPIKNESAEEEEENIPDIDEYVSEGIEIKEEAEVEVDLEKDMMTEWTQLLTVKDEPVELTQENTEEDQENTTINEKQSLAETPPIEFNECQPTPSPVLLPTSCCANVADIATEIAKEKALEESLILSETAELITPMTIIRGTFRLYWNRIQFIPDDAQSSEQSVRNAPETPRATTKRLSSSMFSLPTLKSKSQISLFPSSAKMVLLEPFAHFSAFSGIYIYIYLHGYMYIHFLRIDSFSNKQTKIDTENKTNNDNNNNNNNANMNELNISENDNANESENGNEAKSKYNVTVTACGSFTHMGGNRYRVMSAYRDWPLSELTQMYNRRYRLRKCALELYFKDDTSWLFQLFDESRRNRVFDAILQCKPAQLLKSTKIRNPHQVIEKTKLDWKWCRREISNFEYLMRLNILAGRTFNDLTQYPVMPWVLKDYTSAHLNLKDPSIYRDLTKPVGALNPERLNKFIQRYQSINEAIHSDNDDSPYQHFNSDNNVNDNSNNNNNNNDNNNNNNNNSVIHQTSNFHQFLYGTHYSSIGIVLYFLIRMEPFTTYHKHMQGGKFDHPDRLFHSIAECFEGCLSSTSDVKELIPEFYYLPDFLVNRNKLDLGVKQNGDVISDVKLPLWANGSARVFIEFSLVFF</sequence>
<evidence type="ECO:0000313" key="5">
    <source>
        <dbReference type="Proteomes" id="UP000023152"/>
    </source>
</evidence>
<dbReference type="Gene3D" id="1.10.1540.10">
    <property type="entry name" value="BEACH domain"/>
    <property type="match status" value="1"/>
</dbReference>
<dbReference type="Gene3D" id="2.30.29.30">
    <property type="entry name" value="Pleckstrin-homology domain (PH domain)/Phosphotyrosine-binding domain (PTB)"/>
    <property type="match status" value="1"/>
</dbReference>
<dbReference type="InterPro" id="IPR023362">
    <property type="entry name" value="PH-BEACH_dom"/>
</dbReference>
<gene>
    <name evidence="4" type="ORF">RFI_23755</name>
</gene>
<feature type="domain" description="BEACH" evidence="2">
    <location>
        <begin position="455"/>
        <end position="713"/>
    </location>
</feature>
<feature type="compositionally biased region" description="Low complexity" evidence="1">
    <location>
        <begin position="563"/>
        <end position="590"/>
    </location>
</feature>
<evidence type="ECO:0000313" key="4">
    <source>
        <dbReference type="EMBL" id="ETO13615.1"/>
    </source>
</evidence>
<accession>X6MKK6</accession>
<dbReference type="Pfam" id="PF14844">
    <property type="entry name" value="PH_BEACH"/>
    <property type="match status" value="1"/>
</dbReference>
<dbReference type="InterPro" id="IPR011993">
    <property type="entry name" value="PH-like_dom_sf"/>
</dbReference>
<dbReference type="CDD" id="cd06071">
    <property type="entry name" value="Beach"/>
    <property type="match status" value="1"/>
</dbReference>
<dbReference type="InterPro" id="IPR000409">
    <property type="entry name" value="BEACH_dom"/>
</dbReference>
<dbReference type="OrthoDB" id="26681at2759"/>
<dbReference type="SUPFAM" id="SSF50729">
    <property type="entry name" value="PH domain-like"/>
    <property type="match status" value="1"/>
</dbReference>
<evidence type="ECO:0008006" key="6">
    <source>
        <dbReference type="Google" id="ProtNLM"/>
    </source>
</evidence>
<dbReference type="PROSITE" id="PS51783">
    <property type="entry name" value="PH_BEACH"/>
    <property type="match status" value="1"/>
</dbReference>
<proteinExistence type="predicted"/>
<dbReference type="PROSITE" id="PS50197">
    <property type="entry name" value="BEACH"/>
    <property type="match status" value="1"/>
</dbReference>
<keyword evidence="5" id="KW-1185">Reference proteome</keyword>
<feature type="region of interest" description="Disordered" evidence="1">
    <location>
        <begin position="324"/>
        <end position="361"/>
    </location>
</feature>
<dbReference type="SMART" id="SM01026">
    <property type="entry name" value="Beach"/>
    <property type="match status" value="1"/>
</dbReference>
<organism evidence="4 5">
    <name type="scientific">Reticulomyxa filosa</name>
    <dbReference type="NCBI Taxonomy" id="46433"/>
    <lineage>
        <taxon>Eukaryota</taxon>
        <taxon>Sar</taxon>
        <taxon>Rhizaria</taxon>
        <taxon>Retaria</taxon>
        <taxon>Foraminifera</taxon>
        <taxon>Monothalamids</taxon>
        <taxon>Reticulomyxidae</taxon>
        <taxon>Reticulomyxa</taxon>
    </lineage>
</organism>
<dbReference type="InterPro" id="IPR050865">
    <property type="entry name" value="BEACH_Domain"/>
</dbReference>
<reference evidence="4 5" key="1">
    <citation type="journal article" date="2013" name="Curr. Biol.">
        <title>The Genome of the Foraminiferan Reticulomyxa filosa.</title>
        <authorList>
            <person name="Glockner G."/>
            <person name="Hulsmann N."/>
            <person name="Schleicher M."/>
            <person name="Noegel A.A."/>
            <person name="Eichinger L."/>
            <person name="Gallinger C."/>
            <person name="Pawlowski J."/>
            <person name="Sierra R."/>
            <person name="Euteneuer U."/>
            <person name="Pillet L."/>
            <person name="Moustafa A."/>
            <person name="Platzer M."/>
            <person name="Groth M."/>
            <person name="Szafranski K."/>
            <person name="Schliwa M."/>
        </authorList>
    </citation>
    <scope>NUCLEOTIDE SEQUENCE [LARGE SCALE GENOMIC DNA]</scope>
</reference>
<feature type="domain" description="BEACH-type PH" evidence="3">
    <location>
        <begin position="197"/>
        <end position="441"/>
    </location>
</feature>
<evidence type="ECO:0000259" key="2">
    <source>
        <dbReference type="PROSITE" id="PS50197"/>
    </source>
</evidence>
<evidence type="ECO:0000256" key="1">
    <source>
        <dbReference type="SAM" id="MobiDB-lite"/>
    </source>
</evidence>
<dbReference type="AlphaFoldDB" id="X6MKK6"/>